<organism evidence="1 2">
    <name type="scientific">Undibacterium hunanense</name>
    <dbReference type="NCBI Taxonomy" id="2762292"/>
    <lineage>
        <taxon>Bacteria</taxon>
        <taxon>Pseudomonadati</taxon>
        <taxon>Pseudomonadota</taxon>
        <taxon>Betaproteobacteria</taxon>
        <taxon>Burkholderiales</taxon>
        <taxon>Oxalobacteraceae</taxon>
        <taxon>Undibacterium</taxon>
    </lineage>
</organism>
<dbReference type="EMBL" id="JACOGF010000008">
    <property type="protein sequence ID" value="MBC3919187.1"/>
    <property type="molecule type" value="Genomic_DNA"/>
</dbReference>
<accession>A0ABR6ZTL4</accession>
<dbReference type="Proteomes" id="UP000650424">
    <property type="component" value="Unassembled WGS sequence"/>
</dbReference>
<evidence type="ECO:0008006" key="3">
    <source>
        <dbReference type="Google" id="ProtNLM"/>
    </source>
</evidence>
<gene>
    <name evidence="1" type="ORF">H8L32_16970</name>
</gene>
<protein>
    <recommendedName>
        <fullName evidence="3">AbiV family abortive infection protein</fullName>
    </recommendedName>
</protein>
<sequence>MTNSTLLETIGTLKKLDDIRNGMEINFGGNERPRLAALLFDLAYEHFRAIVTLIDHSMPSSAAALIRVIHETHLRGLWIAYCATEKQIDAFLKDKLELKMHEMIKEIEKVDEFNIGVFSDIHKTYWGTMNSYTHSGMFQVSRRLTDVDIGPNFTEEEKKDVLEYSLMIAKLSVYEFTKLANDPPRLELIVQLISNHDV</sequence>
<dbReference type="InterPro" id="IPR054257">
    <property type="entry name" value="DUF6988"/>
</dbReference>
<reference evidence="1 2" key="1">
    <citation type="submission" date="2020-08" db="EMBL/GenBank/DDBJ databases">
        <title>Novel species isolated from subtropical streams in China.</title>
        <authorList>
            <person name="Lu H."/>
        </authorList>
    </citation>
    <scope>NUCLEOTIDE SEQUENCE [LARGE SCALE GENOMIC DNA]</scope>
    <source>
        <strain evidence="1 2">CY18W</strain>
    </source>
</reference>
<proteinExistence type="predicted"/>
<dbReference type="Pfam" id="PF22491">
    <property type="entry name" value="DUF6988"/>
    <property type="match status" value="1"/>
</dbReference>
<comment type="caution">
    <text evidence="1">The sequence shown here is derived from an EMBL/GenBank/DDBJ whole genome shotgun (WGS) entry which is preliminary data.</text>
</comment>
<evidence type="ECO:0000313" key="1">
    <source>
        <dbReference type="EMBL" id="MBC3919187.1"/>
    </source>
</evidence>
<evidence type="ECO:0000313" key="2">
    <source>
        <dbReference type="Proteomes" id="UP000650424"/>
    </source>
</evidence>
<dbReference type="RefSeq" id="WP_186948449.1">
    <property type="nucleotide sequence ID" value="NZ_JACOGF010000008.1"/>
</dbReference>
<keyword evidence="2" id="KW-1185">Reference proteome</keyword>
<name>A0ABR6ZTL4_9BURK</name>